<dbReference type="Proteomes" id="UP000015103">
    <property type="component" value="Unassembled WGS sequence"/>
</dbReference>
<dbReference type="STRING" id="13249.T1HYJ7"/>
<dbReference type="VEuPathDB" id="VectorBase:RPRC009117"/>
<evidence type="ECO:0000313" key="2">
    <source>
        <dbReference type="Proteomes" id="UP000015103"/>
    </source>
</evidence>
<keyword evidence="2" id="KW-1185">Reference proteome</keyword>
<dbReference type="HOGENOM" id="CLU_1423156_0_0_1"/>
<sequence length="191" mass="21414">MITKDSLSGLNRLEWLDMDGLLSLERLDSDSMMGCHWLRRLSIESSTRLGSLLASLPYLTRLTVRILERKLNNQLGRLPLKLAHLELRGEHLREIEPAGLSGLAREAVLCIRGTSIEELPLGLLSGLGHVTHLTLDIRDNKITSLSPDTFYYNLTGWENVGTKLISARSTLTQFRGRSFLAKYNPGMGRTD</sequence>
<dbReference type="EMBL" id="ACPB03020114">
    <property type="status" value="NOT_ANNOTATED_CDS"/>
    <property type="molecule type" value="Genomic_DNA"/>
</dbReference>
<dbReference type="AlphaFoldDB" id="T1HYJ7"/>
<name>T1HYJ7_RHOPR</name>
<accession>T1HYJ7</accession>
<dbReference type="EnsemblMetazoa" id="RPRC009117-RA">
    <property type="protein sequence ID" value="RPRC009117-PA"/>
    <property type="gene ID" value="RPRC009117"/>
</dbReference>
<protein>
    <submittedName>
        <fullName evidence="1">Uncharacterized protein</fullName>
    </submittedName>
</protein>
<evidence type="ECO:0000313" key="1">
    <source>
        <dbReference type="EnsemblMetazoa" id="RPRC009117-PA"/>
    </source>
</evidence>
<proteinExistence type="predicted"/>
<dbReference type="InterPro" id="IPR032675">
    <property type="entry name" value="LRR_dom_sf"/>
</dbReference>
<dbReference type="Gene3D" id="3.80.10.10">
    <property type="entry name" value="Ribonuclease Inhibitor"/>
    <property type="match status" value="1"/>
</dbReference>
<organism evidence="1 2">
    <name type="scientific">Rhodnius prolixus</name>
    <name type="common">Triatomid bug</name>
    <dbReference type="NCBI Taxonomy" id="13249"/>
    <lineage>
        <taxon>Eukaryota</taxon>
        <taxon>Metazoa</taxon>
        <taxon>Ecdysozoa</taxon>
        <taxon>Arthropoda</taxon>
        <taxon>Hexapoda</taxon>
        <taxon>Insecta</taxon>
        <taxon>Pterygota</taxon>
        <taxon>Neoptera</taxon>
        <taxon>Paraneoptera</taxon>
        <taxon>Hemiptera</taxon>
        <taxon>Heteroptera</taxon>
        <taxon>Panheteroptera</taxon>
        <taxon>Cimicomorpha</taxon>
        <taxon>Reduviidae</taxon>
        <taxon>Triatominae</taxon>
        <taxon>Rhodnius</taxon>
    </lineage>
</organism>
<dbReference type="SUPFAM" id="SSF52058">
    <property type="entry name" value="L domain-like"/>
    <property type="match status" value="1"/>
</dbReference>
<dbReference type="OMA" id="CIRGTSI"/>
<dbReference type="InParanoid" id="T1HYJ7"/>
<reference evidence="1" key="1">
    <citation type="submission" date="2015-05" db="UniProtKB">
        <authorList>
            <consortium name="EnsemblMetazoa"/>
        </authorList>
    </citation>
    <scope>IDENTIFICATION</scope>
</reference>